<comment type="caution">
    <text evidence="3">The sequence shown here is derived from an EMBL/GenBank/DDBJ whole genome shotgun (WGS) entry which is preliminary data.</text>
</comment>
<evidence type="ECO:0000259" key="2">
    <source>
        <dbReference type="Pfam" id="PF12231"/>
    </source>
</evidence>
<dbReference type="InterPro" id="IPR022031">
    <property type="entry name" value="Rif1_N"/>
</dbReference>
<feature type="region of interest" description="Disordered" evidence="1">
    <location>
        <begin position="672"/>
        <end position="698"/>
    </location>
</feature>
<gene>
    <name evidence="3" type="ORF">OSTQU699_LOCUS2205</name>
</gene>
<dbReference type="InterPro" id="IPR011989">
    <property type="entry name" value="ARM-like"/>
</dbReference>
<evidence type="ECO:0000313" key="3">
    <source>
        <dbReference type="EMBL" id="CAD7696844.1"/>
    </source>
</evidence>
<feature type="region of interest" description="Disordered" evidence="1">
    <location>
        <begin position="1"/>
        <end position="28"/>
    </location>
</feature>
<sequence>MHGKRAGRTEAGGRDGDSEGGSRPEAGALDSADRQALWSDAASFLSAQSLADNVLHSRAPILLSELSRMLATSDFQGSSSTALGAISALRVLADRDSSALKAAFQPWAPPLWQLMLAMPASGDELDTDACLRLRREAQDCVSHLLPTLCSPSFSPALPKSLARVLFRDLIDRMQKMTMGVMDLEAGLRPQGVRLAQDAIAAWSLFTVQLGVAFLKVSKLGERMLNVVRRTFTHCEEQLAISTFHAWHRLVDSFVACSMLARHWRVLCQPITHSLQYDSRWSVKQAALVCWLHLVRQLGMLPEGGLDNANVFSRTVPPILELLVQTCTAEEGKDKTGKTDAAASPSLLYKIMPQVFDTFTSLATPQTVPLFAGAFADHVIDGLKDDPPVYAAALQLCSPLLARFTICLQSPDYCSTKTSWRSVLRLWQSVMNGLRRTEDPSLGTIDALATGINVALRTLPTCEPNSDPHESHKEKCGGAMDGNAWCPGLEDKENRDNHVAHQVHCNGLVHRLECLPRELERAREAIERLEEPVGAANDGALTVIADKEPGGVRKRKTNIHHGVDRDNAPGPCCRRKVADHPAGGWRPAASSMCPPAGTSNAPQAQTVVLQGSGRHEEEELRSRAHDGDALRFCQHVQRGADDPLSARDVAELEVNQTEEDALKLQGSATKLRGSTTKVSAAGSTPLTGATERVHPAGSAPSPPHLLGGSCMANPDLSSRGLAHDESCGRGRAEYEPGAAPTLAYGAKEFVLAIRKLAEGIASSGAGATELWAMHDEATLLQRSIERQLRRL</sequence>
<proteinExistence type="predicted"/>
<feature type="compositionally biased region" description="Polar residues" evidence="1">
    <location>
        <begin position="672"/>
        <end position="686"/>
    </location>
</feature>
<dbReference type="InterPro" id="IPR016024">
    <property type="entry name" value="ARM-type_fold"/>
</dbReference>
<reference evidence="3" key="1">
    <citation type="submission" date="2020-12" db="EMBL/GenBank/DDBJ databases">
        <authorList>
            <person name="Iha C."/>
        </authorList>
    </citation>
    <scope>NUCLEOTIDE SEQUENCE</scope>
</reference>
<organism evidence="3 4">
    <name type="scientific">Ostreobium quekettii</name>
    <dbReference type="NCBI Taxonomy" id="121088"/>
    <lineage>
        <taxon>Eukaryota</taxon>
        <taxon>Viridiplantae</taxon>
        <taxon>Chlorophyta</taxon>
        <taxon>core chlorophytes</taxon>
        <taxon>Ulvophyceae</taxon>
        <taxon>TCBD clade</taxon>
        <taxon>Bryopsidales</taxon>
        <taxon>Ostreobineae</taxon>
        <taxon>Ostreobiaceae</taxon>
        <taxon>Ostreobium</taxon>
    </lineage>
</organism>
<feature type="compositionally biased region" description="Basic and acidic residues" evidence="1">
    <location>
        <begin position="7"/>
        <end position="22"/>
    </location>
</feature>
<evidence type="ECO:0000256" key="1">
    <source>
        <dbReference type="SAM" id="MobiDB-lite"/>
    </source>
</evidence>
<name>A0A8S1J016_9CHLO</name>
<keyword evidence="4" id="KW-1185">Reference proteome</keyword>
<dbReference type="AlphaFoldDB" id="A0A8S1J016"/>
<dbReference type="Gene3D" id="1.25.10.10">
    <property type="entry name" value="Leucine-rich Repeat Variant"/>
    <property type="match status" value="1"/>
</dbReference>
<dbReference type="Proteomes" id="UP000708148">
    <property type="component" value="Unassembled WGS sequence"/>
</dbReference>
<dbReference type="SUPFAM" id="SSF48371">
    <property type="entry name" value="ARM repeat"/>
    <property type="match status" value="1"/>
</dbReference>
<feature type="domain" description="Telomere-associated protein Rif1 N-terminal" evidence="2">
    <location>
        <begin position="40"/>
        <end position="287"/>
    </location>
</feature>
<accession>A0A8S1J016</accession>
<dbReference type="Pfam" id="PF12231">
    <property type="entry name" value="Rif1_N"/>
    <property type="match status" value="1"/>
</dbReference>
<dbReference type="EMBL" id="CAJHUC010000556">
    <property type="protein sequence ID" value="CAD7696844.1"/>
    <property type="molecule type" value="Genomic_DNA"/>
</dbReference>
<protein>
    <recommendedName>
        <fullName evidence="2">Telomere-associated protein Rif1 N-terminal domain-containing protein</fullName>
    </recommendedName>
</protein>
<evidence type="ECO:0000313" key="4">
    <source>
        <dbReference type="Proteomes" id="UP000708148"/>
    </source>
</evidence>